<dbReference type="EMBL" id="VVYV01000052">
    <property type="protein sequence ID" value="KAA5413435.1"/>
    <property type="molecule type" value="Genomic_DNA"/>
</dbReference>
<comment type="caution">
    <text evidence="1">The sequence shown here is derived from an EMBL/GenBank/DDBJ whole genome shotgun (WGS) entry which is preliminary data.</text>
</comment>
<dbReference type="AlphaFoldDB" id="A0A642PQG9"/>
<name>A0A642PQG9_9BACE</name>
<sequence>MNNLLTQSCYFDANSGFIVFKCHTSVSEMPHFIRVNATLCNIQSVAFALMKCGVRNDIQSF</sequence>
<gene>
    <name evidence="1" type="ORF">F2Y81_22920</name>
</gene>
<proteinExistence type="predicted"/>
<evidence type="ECO:0000313" key="1">
    <source>
        <dbReference type="EMBL" id="KAA5413435.1"/>
    </source>
</evidence>
<protein>
    <submittedName>
        <fullName evidence="1">Uncharacterized protein</fullName>
    </submittedName>
</protein>
<dbReference type="Proteomes" id="UP000448877">
    <property type="component" value="Unassembled WGS sequence"/>
</dbReference>
<accession>A0A642PQG9</accession>
<reference evidence="1 2" key="1">
    <citation type="journal article" date="2019" name="Nat. Med.">
        <title>A library of human gut bacterial isolates paired with longitudinal multiomics data enables mechanistic microbiome research.</title>
        <authorList>
            <person name="Poyet M."/>
            <person name="Groussin M."/>
            <person name="Gibbons S.M."/>
            <person name="Avila-Pacheco J."/>
            <person name="Jiang X."/>
            <person name="Kearney S.M."/>
            <person name="Perrotta A.R."/>
            <person name="Berdy B."/>
            <person name="Zhao S."/>
            <person name="Lieberman T.D."/>
            <person name="Swanson P.K."/>
            <person name="Smith M."/>
            <person name="Roesemann S."/>
            <person name="Alexander J.E."/>
            <person name="Rich S.A."/>
            <person name="Livny J."/>
            <person name="Vlamakis H."/>
            <person name="Clish C."/>
            <person name="Bullock K."/>
            <person name="Deik A."/>
            <person name="Scott J."/>
            <person name="Pierce K.A."/>
            <person name="Xavier R.J."/>
            <person name="Alm E.J."/>
        </authorList>
    </citation>
    <scope>NUCLEOTIDE SEQUENCE [LARGE SCALE GENOMIC DNA]</scope>
    <source>
        <strain evidence="1 2">BIOML-A6</strain>
    </source>
</reference>
<organism evidence="1 2">
    <name type="scientific">Bacteroides cellulosilyticus</name>
    <dbReference type="NCBI Taxonomy" id="246787"/>
    <lineage>
        <taxon>Bacteria</taxon>
        <taxon>Pseudomonadati</taxon>
        <taxon>Bacteroidota</taxon>
        <taxon>Bacteroidia</taxon>
        <taxon>Bacteroidales</taxon>
        <taxon>Bacteroidaceae</taxon>
        <taxon>Bacteroides</taxon>
    </lineage>
</organism>
<evidence type="ECO:0000313" key="2">
    <source>
        <dbReference type="Proteomes" id="UP000448877"/>
    </source>
</evidence>